<sequence>MAFAPITQERVEATLDELGLKHYRSESDDMTVTAFPSAVCFFRFDGDMFNIVARWLGTARTEEDKQALRRCVNTINRSLPRLRIHPTPWEDNALLAFVDSPFFPNGGAEDEQLKRMLDFYFSMLRYATDALNEELSELRDDIARERSAESSTASSTESDASDASDEGAQ</sequence>
<gene>
    <name evidence="2" type="ORF">CKJ80_02260</name>
</gene>
<proteinExistence type="predicted"/>
<evidence type="ECO:0000313" key="2">
    <source>
        <dbReference type="EMBL" id="PAT11490.1"/>
    </source>
</evidence>
<evidence type="ECO:0008006" key="4">
    <source>
        <dbReference type="Google" id="ProtNLM"/>
    </source>
</evidence>
<accession>A0AB36RM86</accession>
<dbReference type="Proteomes" id="UP000218041">
    <property type="component" value="Unassembled WGS sequence"/>
</dbReference>
<organism evidence="2 3">
    <name type="scientific">Corynebacterium hadale</name>
    <dbReference type="NCBI Taxonomy" id="2026255"/>
    <lineage>
        <taxon>Bacteria</taxon>
        <taxon>Bacillati</taxon>
        <taxon>Actinomycetota</taxon>
        <taxon>Actinomycetes</taxon>
        <taxon>Mycobacteriales</taxon>
        <taxon>Corynebacteriaceae</taxon>
        <taxon>Corynebacterium</taxon>
    </lineage>
</organism>
<dbReference type="EMBL" id="NSGP01000002">
    <property type="protein sequence ID" value="PAT11490.1"/>
    <property type="molecule type" value="Genomic_DNA"/>
</dbReference>
<evidence type="ECO:0000256" key="1">
    <source>
        <dbReference type="SAM" id="MobiDB-lite"/>
    </source>
</evidence>
<dbReference type="Pfam" id="PF10722">
    <property type="entry name" value="YbjN"/>
    <property type="match status" value="1"/>
</dbReference>
<name>A0AB36RM86_9CORY</name>
<feature type="compositionally biased region" description="Low complexity" evidence="1">
    <location>
        <begin position="149"/>
        <end position="158"/>
    </location>
</feature>
<feature type="compositionally biased region" description="Acidic residues" evidence="1">
    <location>
        <begin position="159"/>
        <end position="169"/>
    </location>
</feature>
<comment type="caution">
    <text evidence="2">The sequence shown here is derived from an EMBL/GenBank/DDBJ whole genome shotgun (WGS) entry which is preliminary data.</text>
</comment>
<reference evidence="2 3" key="1">
    <citation type="submission" date="2017-08" db="EMBL/GenBank/DDBJ databases">
        <title>Whole genome sequences of 6 clinical strains closest to Corynebacterium imitans.</title>
        <authorList>
            <person name="Bernier A.-M."/>
            <person name="Burdz T."/>
            <person name="Bernard K."/>
        </authorList>
    </citation>
    <scope>NUCLEOTIDE SEQUENCE [LARGE SCALE GENOMIC DNA]</scope>
    <source>
        <strain evidence="2 3">NML92-0415</strain>
    </source>
</reference>
<feature type="region of interest" description="Disordered" evidence="1">
    <location>
        <begin position="142"/>
        <end position="169"/>
    </location>
</feature>
<protein>
    <recommendedName>
        <fullName evidence="4">YbjN domain-containing protein</fullName>
    </recommendedName>
</protein>
<dbReference type="AlphaFoldDB" id="A0AB36RM86"/>
<dbReference type="InterPro" id="IPR019660">
    <property type="entry name" value="Put_sensory_transdc_reg_YbjN"/>
</dbReference>
<dbReference type="RefSeq" id="WP_095554678.1">
    <property type="nucleotide sequence ID" value="NZ_NSGP01000002.1"/>
</dbReference>
<evidence type="ECO:0000313" key="3">
    <source>
        <dbReference type="Proteomes" id="UP000218041"/>
    </source>
</evidence>